<dbReference type="EMBL" id="JAOEEO010000001">
    <property type="protein sequence ID" value="MDH0562173.1"/>
    <property type="molecule type" value="Genomic_DNA"/>
</dbReference>
<name>A0AA42I439_9GAMM</name>
<reference evidence="1" key="1">
    <citation type="submission" date="2022-09" db="EMBL/GenBank/DDBJ databases">
        <title>Intensive care unit water sources are persistently colonized with multi-drug resistant bacteria and are the site of extensive horizontal gene transfer of antibiotic resistance genes.</title>
        <authorList>
            <person name="Diorio-Toth L."/>
        </authorList>
    </citation>
    <scope>NUCLEOTIDE SEQUENCE</scope>
    <source>
        <strain evidence="1">GD04005</strain>
    </source>
</reference>
<proteinExistence type="predicted"/>
<protein>
    <submittedName>
        <fullName evidence="1">Uncharacterized protein</fullName>
    </submittedName>
</protein>
<organism evidence="1 2">
    <name type="scientific">Acinetobacter courvalinii</name>
    <dbReference type="NCBI Taxonomy" id="280147"/>
    <lineage>
        <taxon>Bacteria</taxon>
        <taxon>Pseudomonadati</taxon>
        <taxon>Pseudomonadota</taxon>
        <taxon>Gammaproteobacteria</taxon>
        <taxon>Moraxellales</taxon>
        <taxon>Moraxellaceae</taxon>
        <taxon>Acinetobacter</taxon>
    </lineage>
</organism>
<gene>
    <name evidence="1" type="ORF">N7644_00575</name>
</gene>
<evidence type="ECO:0000313" key="1">
    <source>
        <dbReference type="EMBL" id="MDH0562173.1"/>
    </source>
</evidence>
<accession>A0AA42I439</accession>
<sequence length="441" mass="49545">MNNILNAQEAFAALQKGKTVLCRYAGDGVLHADKDFSTLDQMPATVFGLPNYEFCIQLEMLEMAGIKFTKPCDLDELESGQEIYVCIFPCAEIHKTRFDNSSDVLNFIRCGVVQRDEENAKLQMKAYHEFLGLDLEFTVNAVPDFEKKSKRKRSNKKEIEAHKDVVIDAIATCIDVEEVETVCSGLDQHGFSDEQLRPITSAKTEKLESLASENLEDFKDQLAADTPHPAELECDLSVLCDAFITDIENAQNEADLKSIRIRINMNGELSEVEHAELATRLNLKADTLAKQMEPVQPEPITAAAVAQVMKSNEGIHYFDQVKKETSEWNAQLQELLAILPTTKTPEEANALVRYTKSWTEEQRQPLLRAISRRLQEFQNPQPITEPSLMVKIETAPDLTTLDALEIDVGSLDPVIQSDMMRIVNIRRLQLENAANDEGQAS</sequence>
<dbReference type="RefSeq" id="WP_279694059.1">
    <property type="nucleotide sequence ID" value="NZ_JAOEEO010000001.1"/>
</dbReference>
<comment type="caution">
    <text evidence="1">The sequence shown here is derived from an EMBL/GenBank/DDBJ whole genome shotgun (WGS) entry which is preliminary data.</text>
</comment>
<dbReference type="Proteomes" id="UP001159329">
    <property type="component" value="Unassembled WGS sequence"/>
</dbReference>
<evidence type="ECO:0000313" key="2">
    <source>
        <dbReference type="Proteomes" id="UP001159329"/>
    </source>
</evidence>
<dbReference type="AlphaFoldDB" id="A0AA42I439"/>